<protein>
    <recommendedName>
        <fullName evidence="1">Integrase catalytic domain-containing protein</fullName>
    </recommendedName>
</protein>
<gene>
    <name evidence="2" type="ORF">DTL42_19230</name>
</gene>
<accession>A0A368KMH0</accession>
<name>A0A368KMH0_9BACT</name>
<dbReference type="AlphaFoldDB" id="A0A368KMH0"/>
<reference evidence="2 3" key="1">
    <citation type="submission" date="2018-07" db="EMBL/GenBank/DDBJ databases">
        <title>Comparative genomes isolates from brazilian mangrove.</title>
        <authorList>
            <person name="De Araujo J.E."/>
            <person name="Taketani R.G."/>
            <person name="Silva M.C.P."/>
            <person name="Lourenco M.V."/>
            <person name="Oliveira V.M."/>
            <person name="Andreote F.D."/>
        </authorList>
    </citation>
    <scope>NUCLEOTIDE SEQUENCE [LARGE SCALE GENOMIC DNA]</scope>
    <source>
        <strain evidence="2 3">HEX PRIS-MGV</strain>
    </source>
</reference>
<dbReference type="GO" id="GO:0015074">
    <property type="term" value="P:DNA integration"/>
    <property type="evidence" value="ECO:0007669"/>
    <property type="project" value="InterPro"/>
</dbReference>
<dbReference type="SUPFAM" id="SSF53098">
    <property type="entry name" value="Ribonuclease H-like"/>
    <property type="match status" value="1"/>
</dbReference>
<feature type="domain" description="Integrase catalytic" evidence="1">
    <location>
        <begin position="12"/>
        <end position="36"/>
    </location>
</feature>
<evidence type="ECO:0000313" key="3">
    <source>
        <dbReference type="Proteomes" id="UP000253562"/>
    </source>
</evidence>
<proteinExistence type="predicted"/>
<evidence type="ECO:0000259" key="1">
    <source>
        <dbReference type="Pfam" id="PF13683"/>
    </source>
</evidence>
<comment type="caution">
    <text evidence="2">The sequence shown here is derived from an EMBL/GenBank/DDBJ whole genome shotgun (WGS) entry which is preliminary data.</text>
</comment>
<dbReference type="EMBL" id="QPEX01000041">
    <property type="protein sequence ID" value="RCS42564.1"/>
    <property type="molecule type" value="Genomic_DNA"/>
</dbReference>
<organism evidence="2 3">
    <name type="scientific">Bremerella cremea</name>
    <dbReference type="NCBI Taxonomy" id="1031537"/>
    <lineage>
        <taxon>Bacteria</taxon>
        <taxon>Pseudomonadati</taxon>
        <taxon>Planctomycetota</taxon>
        <taxon>Planctomycetia</taxon>
        <taxon>Pirellulales</taxon>
        <taxon>Pirellulaceae</taxon>
        <taxon>Bremerella</taxon>
    </lineage>
</organism>
<evidence type="ECO:0000313" key="2">
    <source>
        <dbReference type="EMBL" id="RCS42564.1"/>
    </source>
</evidence>
<dbReference type="Pfam" id="PF13683">
    <property type="entry name" value="rve_3"/>
    <property type="match status" value="1"/>
</dbReference>
<dbReference type="Proteomes" id="UP000253562">
    <property type="component" value="Unassembled WGS sequence"/>
</dbReference>
<sequence length="67" mass="7438">MDLGTTLRGAQDQTIMAWRQTYNRRRPHSSLGGQTPADFTSQWPTSVQATPSLQQATAICFTQPELS</sequence>
<dbReference type="InterPro" id="IPR001584">
    <property type="entry name" value="Integrase_cat-core"/>
</dbReference>
<dbReference type="InterPro" id="IPR012337">
    <property type="entry name" value="RNaseH-like_sf"/>
</dbReference>